<keyword evidence="3" id="KW-1185">Reference proteome</keyword>
<feature type="compositionally biased region" description="Low complexity" evidence="1">
    <location>
        <begin position="58"/>
        <end position="75"/>
    </location>
</feature>
<proteinExistence type="predicted"/>
<feature type="compositionally biased region" description="Polar residues" evidence="1">
    <location>
        <begin position="76"/>
        <end position="88"/>
    </location>
</feature>
<organism evidence="2 3">
    <name type="scientific">Drosophila simulans</name>
    <name type="common">Fruit fly</name>
    <dbReference type="NCBI Taxonomy" id="7240"/>
    <lineage>
        <taxon>Eukaryota</taxon>
        <taxon>Metazoa</taxon>
        <taxon>Ecdysozoa</taxon>
        <taxon>Arthropoda</taxon>
        <taxon>Hexapoda</taxon>
        <taxon>Insecta</taxon>
        <taxon>Pterygota</taxon>
        <taxon>Neoptera</taxon>
        <taxon>Endopterygota</taxon>
        <taxon>Diptera</taxon>
        <taxon>Brachycera</taxon>
        <taxon>Muscomorpha</taxon>
        <taxon>Ephydroidea</taxon>
        <taxon>Drosophilidae</taxon>
        <taxon>Drosophila</taxon>
        <taxon>Sophophora</taxon>
    </lineage>
</organism>
<dbReference type="Proteomes" id="UP000000304">
    <property type="component" value="Chromosome 2L"/>
</dbReference>
<dbReference type="HOGENOM" id="CLU_2040537_0_0_1"/>
<dbReference type="AlphaFoldDB" id="B4Q389"/>
<reference evidence="2 3" key="1">
    <citation type="journal article" date="2007" name="Nature">
        <title>Evolution of genes and genomes on the Drosophila phylogeny.</title>
        <authorList>
            <consortium name="Drosophila 12 Genomes Consortium"/>
            <person name="Clark A.G."/>
            <person name="Eisen M.B."/>
            <person name="Smith D.R."/>
            <person name="Bergman C.M."/>
            <person name="Oliver B."/>
            <person name="Markow T.A."/>
            <person name="Kaufman T.C."/>
            <person name="Kellis M."/>
            <person name="Gelbart W."/>
            <person name="Iyer V.N."/>
            <person name="Pollard D.A."/>
            <person name="Sackton T.B."/>
            <person name="Larracuente A.M."/>
            <person name="Singh N.D."/>
            <person name="Abad J.P."/>
            <person name="Abt D.N."/>
            <person name="Adryan B."/>
            <person name="Aguade M."/>
            <person name="Akashi H."/>
            <person name="Anderson W.W."/>
            <person name="Aquadro C.F."/>
            <person name="Ardell D.H."/>
            <person name="Arguello R."/>
            <person name="Artieri C.G."/>
            <person name="Barbash D.A."/>
            <person name="Barker D."/>
            <person name="Barsanti P."/>
            <person name="Batterham P."/>
            <person name="Batzoglou S."/>
            <person name="Begun D."/>
            <person name="Bhutkar A."/>
            <person name="Blanco E."/>
            <person name="Bosak S.A."/>
            <person name="Bradley R.K."/>
            <person name="Brand A.D."/>
            <person name="Brent M.R."/>
            <person name="Brooks A.N."/>
            <person name="Brown R.H."/>
            <person name="Butlin R.K."/>
            <person name="Caggese C."/>
            <person name="Calvi B.R."/>
            <person name="Bernardo de Carvalho A."/>
            <person name="Caspi A."/>
            <person name="Castrezana S."/>
            <person name="Celniker S.E."/>
            <person name="Chang J.L."/>
            <person name="Chapple C."/>
            <person name="Chatterji S."/>
            <person name="Chinwalla A."/>
            <person name="Civetta A."/>
            <person name="Clifton S.W."/>
            <person name="Comeron J.M."/>
            <person name="Costello J.C."/>
            <person name="Coyne J.A."/>
            <person name="Daub J."/>
            <person name="David R.G."/>
            <person name="Delcher A.L."/>
            <person name="Delehaunty K."/>
            <person name="Do C.B."/>
            <person name="Ebling H."/>
            <person name="Edwards K."/>
            <person name="Eickbush T."/>
            <person name="Evans J.D."/>
            <person name="Filipski A."/>
            <person name="Findeiss S."/>
            <person name="Freyhult E."/>
            <person name="Fulton L."/>
            <person name="Fulton R."/>
            <person name="Garcia A.C."/>
            <person name="Gardiner A."/>
            <person name="Garfield D.A."/>
            <person name="Garvin B.E."/>
            <person name="Gibson G."/>
            <person name="Gilbert D."/>
            <person name="Gnerre S."/>
            <person name="Godfrey J."/>
            <person name="Good R."/>
            <person name="Gotea V."/>
            <person name="Gravely B."/>
            <person name="Greenberg A.J."/>
            <person name="Griffiths-Jones S."/>
            <person name="Gross S."/>
            <person name="Guigo R."/>
            <person name="Gustafson E.A."/>
            <person name="Haerty W."/>
            <person name="Hahn M.W."/>
            <person name="Halligan D.L."/>
            <person name="Halpern A.L."/>
            <person name="Halter G.M."/>
            <person name="Han M.V."/>
            <person name="Heger A."/>
            <person name="Hillier L."/>
            <person name="Hinrichs A.S."/>
            <person name="Holmes I."/>
            <person name="Hoskins R.A."/>
            <person name="Hubisz M.J."/>
            <person name="Hultmark D."/>
            <person name="Huntley M.A."/>
            <person name="Jaffe D.B."/>
            <person name="Jagadeeshan S."/>
            <person name="Jeck W.R."/>
            <person name="Johnson J."/>
            <person name="Jones C.D."/>
            <person name="Jordan W.C."/>
            <person name="Karpen G.H."/>
            <person name="Kataoka E."/>
            <person name="Keightley P.D."/>
            <person name="Kheradpour P."/>
            <person name="Kirkness E.F."/>
            <person name="Koerich L.B."/>
            <person name="Kristiansen K."/>
            <person name="Kudrna D."/>
            <person name="Kulathinal R.J."/>
            <person name="Kumar S."/>
            <person name="Kwok R."/>
            <person name="Lander E."/>
            <person name="Langley C.H."/>
            <person name="Lapoint R."/>
            <person name="Lazzaro B.P."/>
            <person name="Lee S.J."/>
            <person name="Levesque L."/>
            <person name="Li R."/>
            <person name="Lin C.F."/>
            <person name="Lin M.F."/>
            <person name="Lindblad-Toh K."/>
            <person name="Llopart A."/>
            <person name="Long M."/>
            <person name="Low L."/>
            <person name="Lozovsky E."/>
            <person name="Lu J."/>
            <person name="Luo M."/>
            <person name="Machado C.A."/>
            <person name="Makalowski W."/>
            <person name="Marzo M."/>
            <person name="Matsuda M."/>
            <person name="Matzkin L."/>
            <person name="McAllister B."/>
            <person name="McBride C.S."/>
            <person name="McKernan B."/>
            <person name="McKernan K."/>
            <person name="Mendez-Lago M."/>
            <person name="Minx P."/>
            <person name="Mollenhauer M.U."/>
            <person name="Montooth K."/>
            <person name="Mount S.M."/>
            <person name="Mu X."/>
            <person name="Myers E."/>
            <person name="Negre B."/>
            <person name="Newfeld S."/>
            <person name="Nielsen R."/>
            <person name="Noor M.A."/>
            <person name="O'Grady P."/>
            <person name="Pachter L."/>
            <person name="Papaceit M."/>
            <person name="Parisi M.J."/>
            <person name="Parisi M."/>
            <person name="Parts L."/>
            <person name="Pedersen J.S."/>
            <person name="Pesole G."/>
            <person name="Phillippy A.M."/>
            <person name="Ponting C.P."/>
            <person name="Pop M."/>
            <person name="Porcelli D."/>
            <person name="Powell J.R."/>
            <person name="Prohaska S."/>
            <person name="Pruitt K."/>
            <person name="Puig M."/>
            <person name="Quesneville H."/>
            <person name="Ram K.R."/>
            <person name="Rand D."/>
            <person name="Rasmussen M.D."/>
            <person name="Reed L.K."/>
            <person name="Reenan R."/>
            <person name="Reily A."/>
            <person name="Remington K.A."/>
            <person name="Rieger T.T."/>
            <person name="Ritchie M.G."/>
            <person name="Robin C."/>
            <person name="Rogers Y.H."/>
            <person name="Rohde C."/>
            <person name="Rozas J."/>
            <person name="Rubenfield M.J."/>
            <person name="Ruiz A."/>
            <person name="Russo S."/>
            <person name="Salzberg S.L."/>
            <person name="Sanchez-Gracia A."/>
            <person name="Saranga D.J."/>
            <person name="Sato H."/>
            <person name="Schaeffer S.W."/>
            <person name="Schatz M.C."/>
            <person name="Schlenke T."/>
            <person name="Schwartz R."/>
            <person name="Segarra C."/>
            <person name="Singh R.S."/>
            <person name="Sirot L."/>
            <person name="Sirota M."/>
            <person name="Sisneros N.B."/>
            <person name="Smith C.D."/>
            <person name="Smith T.F."/>
            <person name="Spieth J."/>
            <person name="Stage D.E."/>
            <person name="Stark A."/>
            <person name="Stephan W."/>
            <person name="Strausberg R.L."/>
            <person name="Strempel S."/>
            <person name="Sturgill D."/>
            <person name="Sutton G."/>
            <person name="Sutton G.G."/>
            <person name="Tao W."/>
            <person name="Teichmann S."/>
            <person name="Tobari Y.N."/>
            <person name="Tomimura Y."/>
            <person name="Tsolas J.M."/>
            <person name="Valente V.L."/>
            <person name="Venter E."/>
            <person name="Venter J.C."/>
            <person name="Vicario S."/>
            <person name="Vieira F.G."/>
            <person name="Vilella A.J."/>
            <person name="Villasante A."/>
            <person name="Walenz B."/>
            <person name="Wang J."/>
            <person name="Wasserman M."/>
            <person name="Watts T."/>
            <person name="Wilson D."/>
            <person name="Wilson R.K."/>
            <person name="Wing R.A."/>
            <person name="Wolfner M.F."/>
            <person name="Wong A."/>
            <person name="Wong G.K."/>
            <person name="Wu C.I."/>
            <person name="Wu G."/>
            <person name="Yamamoto D."/>
            <person name="Yang H.P."/>
            <person name="Yang S.P."/>
            <person name="Yorke J.A."/>
            <person name="Yoshida K."/>
            <person name="Zdobnov E."/>
            <person name="Zhang P."/>
            <person name="Zhang Y."/>
            <person name="Zimin A.V."/>
            <person name="Baldwin J."/>
            <person name="Abdouelleil A."/>
            <person name="Abdulkadir J."/>
            <person name="Abebe A."/>
            <person name="Abera B."/>
            <person name="Abreu J."/>
            <person name="Acer S.C."/>
            <person name="Aftuck L."/>
            <person name="Alexander A."/>
            <person name="An P."/>
            <person name="Anderson E."/>
            <person name="Anderson S."/>
            <person name="Arachi H."/>
            <person name="Azer M."/>
            <person name="Bachantsang P."/>
            <person name="Barry A."/>
            <person name="Bayul T."/>
            <person name="Berlin A."/>
            <person name="Bessette D."/>
            <person name="Bloom T."/>
            <person name="Blye J."/>
            <person name="Boguslavskiy L."/>
            <person name="Bonnet C."/>
            <person name="Boukhgalter B."/>
            <person name="Bourzgui I."/>
            <person name="Brown A."/>
            <person name="Cahill P."/>
            <person name="Channer S."/>
            <person name="Cheshatsang Y."/>
            <person name="Chuda L."/>
            <person name="Citroen M."/>
            <person name="Collymore A."/>
            <person name="Cooke P."/>
            <person name="Costello M."/>
            <person name="D'Aco K."/>
            <person name="Daza R."/>
            <person name="De Haan G."/>
            <person name="DeGray S."/>
            <person name="DeMaso C."/>
            <person name="Dhargay N."/>
            <person name="Dooley K."/>
            <person name="Dooley E."/>
            <person name="Doricent M."/>
            <person name="Dorje P."/>
            <person name="Dorjee K."/>
            <person name="Dupes A."/>
            <person name="Elong R."/>
            <person name="Falk J."/>
            <person name="Farina A."/>
            <person name="Faro S."/>
            <person name="Ferguson D."/>
            <person name="Fisher S."/>
            <person name="Foley C.D."/>
            <person name="Franke A."/>
            <person name="Friedrich D."/>
            <person name="Gadbois L."/>
            <person name="Gearin G."/>
            <person name="Gearin C.R."/>
            <person name="Giannoukos G."/>
            <person name="Goode T."/>
            <person name="Graham J."/>
            <person name="Grandbois E."/>
            <person name="Grewal S."/>
            <person name="Gyaltsen K."/>
            <person name="Hafez N."/>
            <person name="Hagos B."/>
            <person name="Hall J."/>
            <person name="Henson C."/>
            <person name="Hollinger A."/>
            <person name="Honan T."/>
            <person name="Huard M.D."/>
            <person name="Hughes L."/>
            <person name="Hurhula B."/>
            <person name="Husby M.E."/>
            <person name="Kamat A."/>
            <person name="Kanga B."/>
            <person name="Kashin S."/>
            <person name="Khazanovich D."/>
            <person name="Kisner P."/>
            <person name="Lance K."/>
            <person name="Lara M."/>
            <person name="Lee W."/>
            <person name="Lennon N."/>
            <person name="Letendre F."/>
            <person name="LeVine R."/>
            <person name="Lipovsky A."/>
            <person name="Liu X."/>
            <person name="Liu J."/>
            <person name="Liu S."/>
            <person name="Lokyitsang T."/>
            <person name="Lokyitsang Y."/>
            <person name="Lubonja R."/>
            <person name="Lui A."/>
            <person name="MacDonald P."/>
            <person name="Magnisalis V."/>
            <person name="Maru K."/>
            <person name="Matthews C."/>
            <person name="McCusker W."/>
            <person name="McDonough S."/>
            <person name="Mehta T."/>
            <person name="Meldrim J."/>
            <person name="Meneus L."/>
            <person name="Mihai O."/>
            <person name="Mihalev A."/>
            <person name="Mihova T."/>
            <person name="Mittelman R."/>
            <person name="Mlenga V."/>
            <person name="Montmayeur A."/>
            <person name="Mulrain L."/>
            <person name="Navidi A."/>
            <person name="Naylor J."/>
            <person name="Negash T."/>
            <person name="Nguyen T."/>
            <person name="Nguyen N."/>
            <person name="Nicol R."/>
            <person name="Norbu C."/>
            <person name="Norbu N."/>
            <person name="Novod N."/>
            <person name="O'Neill B."/>
            <person name="Osman S."/>
            <person name="Markiewicz E."/>
            <person name="Oyono O.L."/>
            <person name="Patti C."/>
            <person name="Phunkhang P."/>
            <person name="Pierre F."/>
            <person name="Priest M."/>
            <person name="Raghuraman S."/>
            <person name="Rege F."/>
            <person name="Reyes R."/>
            <person name="Rise C."/>
            <person name="Rogov P."/>
            <person name="Ross K."/>
            <person name="Ryan E."/>
            <person name="Settipalli S."/>
            <person name="Shea T."/>
            <person name="Sherpa N."/>
            <person name="Shi L."/>
            <person name="Shih D."/>
            <person name="Sparrow T."/>
            <person name="Spaulding J."/>
            <person name="Stalker J."/>
            <person name="Stange-Thomann N."/>
            <person name="Stavropoulos S."/>
            <person name="Stone C."/>
            <person name="Strader C."/>
            <person name="Tesfaye S."/>
            <person name="Thomson T."/>
            <person name="Thoulutsang Y."/>
            <person name="Thoulutsang D."/>
            <person name="Topham K."/>
            <person name="Topping I."/>
            <person name="Tsamla T."/>
            <person name="Vassiliev H."/>
            <person name="Vo A."/>
            <person name="Wangchuk T."/>
            <person name="Wangdi T."/>
            <person name="Weiand M."/>
            <person name="Wilkinson J."/>
            <person name="Wilson A."/>
            <person name="Yadav S."/>
            <person name="Young G."/>
            <person name="Yu Q."/>
            <person name="Zembek L."/>
            <person name="Zhong D."/>
            <person name="Zimmer A."/>
            <person name="Zwirko Z."/>
            <person name="Jaffe D.B."/>
            <person name="Alvarez P."/>
            <person name="Brockman W."/>
            <person name="Butler J."/>
            <person name="Chin C."/>
            <person name="Gnerre S."/>
            <person name="Grabherr M."/>
            <person name="Kleber M."/>
            <person name="Mauceli E."/>
            <person name="MacCallum I."/>
        </authorList>
    </citation>
    <scope>NUCLEOTIDE SEQUENCE [LARGE SCALE GENOMIC DNA]</scope>
    <source>
        <strain evidence="3">white501</strain>
    </source>
</reference>
<dbReference type="EMBL" id="CM000361">
    <property type="protein sequence ID" value="EDX04720.1"/>
    <property type="molecule type" value="Genomic_DNA"/>
</dbReference>
<evidence type="ECO:0000313" key="2">
    <source>
        <dbReference type="EMBL" id="EDX04720.1"/>
    </source>
</evidence>
<protein>
    <submittedName>
        <fullName evidence="2">GD22160</fullName>
    </submittedName>
</protein>
<name>B4Q389_DROSI</name>
<evidence type="ECO:0000256" key="1">
    <source>
        <dbReference type="SAM" id="MobiDB-lite"/>
    </source>
</evidence>
<sequence length="121" mass="12880">MGMGGQRTKDESSSTGRAAQSCDKKAAAMDMNADADVDVDGDGEIVQSKVTALGHQGQQLRSVQLSPRQQRQQLSASPANRQRSMAKSSRSEDEGNFRLRCVIAGQAKQIGTRTAGGLMLN</sequence>
<gene>
    <name evidence="2" type="primary">Dsim\GD22160</name>
    <name evidence="2" type="ORF">Dsim_GD22160</name>
</gene>
<feature type="region of interest" description="Disordered" evidence="1">
    <location>
        <begin position="52"/>
        <end position="96"/>
    </location>
</feature>
<accession>B4Q389</accession>
<feature type="region of interest" description="Disordered" evidence="1">
    <location>
        <begin position="1"/>
        <end position="28"/>
    </location>
</feature>
<evidence type="ECO:0000313" key="3">
    <source>
        <dbReference type="Proteomes" id="UP000000304"/>
    </source>
</evidence>